<evidence type="ECO:0000313" key="2">
    <source>
        <dbReference type="EMBL" id="MFD0991960.1"/>
    </source>
</evidence>
<keyword evidence="3" id="KW-1185">Reference proteome</keyword>
<accession>A0ABW3JP28</accession>
<comment type="caution">
    <text evidence="2">The sequence shown here is derived from an EMBL/GenBank/DDBJ whole genome shotgun (WGS) entry which is preliminary data.</text>
</comment>
<feature type="signal peptide" evidence="1">
    <location>
        <begin position="1"/>
        <end position="21"/>
    </location>
</feature>
<proteinExistence type="predicted"/>
<dbReference type="PROSITE" id="PS51257">
    <property type="entry name" value="PROKAR_LIPOPROTEIN"/>
    <property type="match status" value="1"/>
</dbReference>
<sequence length="189" mass="19826">MKTIKLLSILFIGLTVFTACSDDDNPILINEEEVITTVEVTLTNDADTTDQVILTSTDLDGDGPNDPVVTIQGTLTAGVMYNGMVKFLNETEDPAEDITEEVAAEADEHQVFYQVGNLGTVTYSDEDANGNPIGLAFVYNAAATAGTGTITVTLRHEPVKDAAGVSNGDITNAGGSTDASVSFDVTLTE</sequence>
<dbReference type="EMBL" id="JBHTJR010000014">
    <property type="protein sequence ID" value="MFD0991960.1"/>
    <property type="molecule type" value="Genomic_DNA"/>
</dbReference>
<gene>
    <name evidence="2" type="ORF">ACFQ1U_01970</name>
</gene>
<name>A0ABW3JP28_9FLAO</name>
<evidence type="ECO:0000313" key="3">
    <source>
        <dbReference type="Proteomes" id="UP001597062"/>
    </source>
</evidence>
<reference evidence="3" key="1">
    <citation type="journal article" date="2019" name="Int. J. Syst. Evol. Microbiol.">
        <title>The Global Catalogue of Microorganisms (GCM) 10K type strain sequencing project: providing services to taxonomists for standard genome sequencing and annotation.</title>
        <authorList>
            <consortium name="The Broad Institute Genomics Platform"/>
            <consortium name="The Broad Institute Genome Sequencing Center for Infectious Disease"/>
            <person name="Wu L."/>
            <person name="Ma J."/>
        </authorList>
    </citation>
    <scope>NUCLEOTIDE SEQUENCE [LARGE SCALE GENOMIC DNA]</scope>
    <source>
        <strain evidence="3">CCUG 60527</strain>
    </source>
</reference>
<organism evidence="2 3">
    <name type="scientific">Tenacibaculum geojense</name>
    <dbReference type="NCBI Taxonomy" id="915352"/>
    <lineage>
        <taxon>Bacteria</taxon>
        <taxon>Pseudomonadati</taxon>
        <taxon>Bacteroidota</taxon>
        <taxon>Flavobacteriia</taxon>
        <taxon>Flavobacteriales</taxon>
        <taxon>Flavobacteriaceae</taxon>
        <taxon>Tenacibaculum</taxon>
    </lineage>
</organism>
<dbReference type="Proteomes" id="UP001597062">
    <property type="component" value="Unassembled WGS sequence"/>
</dbReference>
<keyword evidence="1" id="KW-0732">Signal</keyword>
<feature type="chain" id="PRO_5047462292" evidence="1">
    <location>
        <begin position="22"/>
        <end position="189"/>
    </location>
</feature>
<protein>
    <submittedName>
        <fullName evidence="2">Type 1 periplasmic binding fold superfamily protein</fullName>
    </submittedName>
</protein>
<dbReference type="RefSeq" id="WP_386104760.1">
    <property type="nucleotide sequence ID" value="NZ_JBHTJR010000014.1"/>
</dbReference>
<evidence type="ECO:0000256" key="1">
    <source>
        <dbReference type="SAM" id="SignalP"/>
    </source>
</evidence>